<sequence>MQAERIRFILTDYVRIRIEKIERFAEHILAEERARPESEAPHLTAEEFLFAKAYTSSIKEYLRNVILNRLPANMQTVKDEDLALQPTSFCESIAFHPCEHSYVLCRVLSRIDSVQVSDYTNSESQSSITSLTLEPEEQHLLPFSSIQRHVENGDVILI</sequence>
<evidence type="ECO:0000256" key="6">
    <source>
        <dbReference type="ARBA" id="ARBA00030869"/>
    </source>
</evidence>
<dbReference type="STRING" id="46835.A0A504Y9Q7"/>
<gene>
    <name evidence="9" type="ORF">FGIG_11896</name>
</gene>
<dbReference type="PIRSF" id="PIRSF007764">
    <property type="entry name" value="Sld5"/>
    <property type="match status" value="1"/>
</dbReference>
<dbReference type="GO" id="GO:0006261">
    <property type="term" value="P:DNA-templated DNA replication"/>
    <property type="evidence" value="ECO:0007669"/>
    <property type="project" value="InterPro"/>
</dbReference>
<proteinExistence type="inferred from homology"/>
<dbReference type="SUPFAM" id="SSF158573">
    <property type="entry name" value="GINS helical bundle-like"/>
    <property type="match status" value="1"/>
</dbReference>
<dbReference type="PANTHER" id="PTHR21206">
    <property type="entry name" value="SLD5 PROTEIN"/>
    <property type="match status" value="1"/>
</dbReference>
<dbReference type="EMBL" id="SUNJ01013302">
    <property type="protein sequence ID" value="TPP57366.1"/>
    <property type="molecule type" value="Genomic_DNA"/>
</dbReference>
<dbReference type="OrthoDB" id="338231at2759"/>
<evidence type="ECO:0000259" key="7">
    <source>
        <dbReference type="Pfam" id="PF05916"/>
    </source>
</evidence>
<dbReference type="GO" id="GO:0000811">
    <property type="term" value="C:GINS complex"/>
    <property type="evidence" value="ECO:0007669"/>
    <property type="project" value="TreeGrafter"/>
</dbReference>
<keyword evidence="5" id="KW-0539">Nucleus</keyword>
<evidence type="ECO:0000259" key="8">
    <source>
        <dbReference type="Pfam" id="PF16922"/>
    </source>
</evidence>
<dbReference type="Gene3D" id="1.20.58.1030">
    <property type="match status" value="1"/>
</dbReference>
<dbReference type="SUPFAM" id="SSF160059">
    <property type="entry name" value="PriA/YqbF domain"/>
    <property type="match status" value="1"/>
</dbReference>
<dbReference type="Pfam" id="PF16922">
    <property type="entry name" value="SLD5_C"/>
    <property type="match status" value="1"/>
</dbReference>
<evidence type="ECO:0000256" key="1">
    <source>
        <dbReference type="ARBA" id="ARBA00004123"/>
    </source>
</evidence>
<dbReference type="InterPro" id="IPR021151">
    <property type="entry name" value="GINS_A"/>
</dbReference>
<dbReference type="Proteomes" id="UP000316759">
    <property type="component" value="Unassembled WGS sequence"/>
</dbReference>
<dbReference type="InterPro" id="IPR031633">
    <property type="entry name" value="SLD5_C"/>
</dbReference>
<evidence type="ECO:0000256" key="4">
    <source>
        <dbReference type="ARBA" id="ARBA00022705"/>
    </source>
</evidence>
<reference evidence="9 10" key="1">
    <citation type="submission" date="2019-04" db="EMBL/GenBank/DDBJ databases">
        <title>Annotation for the trematode Fasciola gigantica.</title>
        <authorList>
            <person name="Choi Y.-J."/>
        </authorList>
    </citation>
    <scope>NUCLEOTIDE SEQUENCE [LARGE SCALE GENOMIC DNA]</scope>
    <source>
        <strain evidence="9">Uganda_cow_1</strain>
    </source>
</reference>
<dbReference type="InterPro" id="IPR008591">
    <property type="entry name" value="GINS_Sld5"/>
</dbReference>
<comment type="similarity">
    <text evidence="2">Belongs to the GINS4/SLD5 family.</text>
</comment>
<evidence type="ECO:0000256" key="3">
    <source>
        <dbReference type="ARBA" id="ARBA00014804"/>
    </source>
</evidence>
<protein>
    <recommendedName>
        <fullName evidence="3">DNA replication complex GINS protein SLD5</fullName>
    </recommendedName>
    <alternativeName>
        <fullName evidence="6">GINS complex subunit 4</fullName>
    </alternativeName>
</protein>
<comment type="caution">
    <text evidence="9">The sequence shown here is derived from an EMBL/GenBank/DDBJ whole genome shotgun (WGS) entry which is preliminary data.</text>
</comment>
<dbReference type="Gene3D" id="3.40.5.60">
    <property type="match status" value="1"/>
</dbReference>
<evidence type="ECO:0000313" key="9">
    <source>
        <dbReference type="EMBL" id="TPP57366.1"/>
    </source>
</evidence>
<evidence type="ECO:0000256" key="2">
    <source>
        <dbReference type="ARBA" id="ARBA00008187"/>
    </source>
</evidence>
<evidence type="ECO:0000256" key="5">
    <source>
        <dbReference type="ARBA" id="ARBA00023242"/>
    </source>
</evidence>
<feature type="domain" description="DNA replication complex GINS protein SLD5 C-terminal" evidence="8">
    <location>
        <begin position="97"/>
        <end position="158"/>
    </location>
</feature>
<dbReference type="InterPro" id="IPR036224">
    <property type="entry name" value="GINS_bundle-like_dom_sf"/>
</dbReference>
<dbReference type="PANTHER" id="PTHR21206:SF0">
    <property type="entry name" value="DNA REPLICATION COMPLEX GINS PROTEIN SLD5"/>
    <property type="match status" value="1"/>
</dbReference>
<dbReference type="Pfam" id="PF05916">
    <property type="entry name" value="Sld5"/>
    <property type="match status" value="1"/>
</dbReference>
<accession>A0A504Y9Q7</accession>
<name>A0A504Y9Q7_FASGI</name>
<dbReference type="CDD" id="cd21692">
    <property type="entry name" value="GINS_B_Sld5"/>
    <property type="match status" value="1"/>
</dbReference>
<dbReference type="GO" id="GO:0000727">
    <property type="term" value="P:double-strand break repair via break-induced replication"/>
    <property type="evidence" value="ECO:0007669"/>
    <property type="project" value="TreeGrafter"/>
</dbReference>
<evidence type="ECO:0000313" key="10">
    <source>
        <dbReference type="Proteomes" id="UP000316759"/>
    </source>
</evidence>
<feature type="domain" description="GINS subunit" evidence="7">
    <location>
        <begin position="4"/>
        <end position="65"/>
    </location>
</feature>
<keyword evidence="4" id="KW-0235">DNA replication</keyword>
<comment type="subcellular location">
    <subcellularLocation>
        <location evidence="1">Nucleus</location>
    </subcellularLocation>
</comment>
<organism evidence="9 10">
    <name type="scientific">Fasciola gigantica</name>
    <name type="common">Giant liver fluke</name>
    <dbReference type="NCBI Taxonomy" id="46835"/>
    <lineage>
        <taxon>Eukaryota</taxon>
        <taxon>Metazoa</taxon>
        <taxon>Spiralia</taxon>
        <taxon>Lophotrochozoa</taxon>
        <taxon>Platyhelminthes</taxon>
        <taxon>Trematoda</taxon>
        <taxon>Digenea</taxon>
        <taxon>Plagiorchiida</taxon>
        <taxon>Echinostomata</taxon>
        <taxon>Echinostomatoidea</taxon>
        <taxon>Fasciolidae</taxon>
        <taxon>Fasciola</taxon>
    </lineage>
</organism>
<keyword evidence="10" id="KW-1185">Reference proteome</keyword>
<dbReference type="AlphaFoldDB" id="A0A504Y9Q7"/>